<dbReference type="EMBL" id="AAZO01005768">
    <property type="status" value="NOT_ANNOTATED_CDS"/>
    <property type="molecule type" value="Genomic_DNA"/>
</dbReference>
<dbReference type="GO" id="GO:0048471">
    <property type="term" value="C:perinuclear region of cytoplasm"/>
    <property type="evidence" value="ECO:0007669"/>
    <property type="project" value="TreeGrafter"/>
</dbReference>
<dbReference type="FunCoup" id="E0VW81">
    <property type="interactions" value="1554"/>
</dbReference>
<dbReference type="InterPro" id="IPR032675">
    <property type="entry name" value="LRR_dom_sf"/>
</dbReference>
<dbReference type="EMBL" id="DS235817">
    <property type="protein sequence ID" value="EEB17637.1"/>
    <property type="molecule type" value="Genomic_DNA"/>
</dbReference>
<dbReference type="InParanoid" id="E0VW81"/>
<dbReference type="PANTHER" id="PTHR24113">
    <property type="entry name" value="RAN GTPASE-ACTIVATING PROTEIN 1"/>
    <property type="match status" value="1"/>
</dbReference>
<keyword evidence="1" id="KW-0343">GTPase activation</keyword>
<dbReference type="SUPFAM" id="SSF52047">
    <property type="entry name" value="RNI-like"/>
    <property type="match status" value="1"/>
</dbReference>
<proteinExistence type="predicted"/>
<dbReference type="eggNOG" id="KOG1909">
    <property type="taxonomic scope" value="Eukaryota"/>
</dbReference>
<dbReference type="OMA" id="QQEYFTQ"/>
<evidence type="ECO:0000313" key="8">
    <source>
        <dbReference type="Proteomes" id="UP000009046"/>
    </source>
</evidence>
<keyword evidence="8" id="KW-1185">Reference proteome</keyword>
<dbReference type="CTD" id="8239373"/>
<keyword evidence="3" id="KW-0677">Repeat</keyword>
<dbReference type="InterPro" id="IPR009109">
    <property type="entry name" value="Ran_GTPase_activating_1_C"/>
</dbReference>
<keyword evidence="2" id="KW-0433">Leucine-rich repeat</keyword>
<dbReference type="AlphaFoldDB" id="E0VW81"/>
<dbReference type="SMART" id="SM00368">
    <property type="entry name" value="LRR_RI"/>
    <property type="match status" value="9"/>
</dbReference>
<feature type="compositionally biased region" description="Acidic residues" evidence="4">
    <location>
        <begin position="348"/>
        <end position="389"/>
    </location>
</feature>
<dbReference type="CDD" id="cd00116">
    <property type="entry name" value="LRR_RI"/>
    <property type="match status" value="1"/>
</dbReference>
<dbReference type="VEuPathDB" id="VectorBase:PHUM475800"/>
<protein>
    <submittedName>
        <fullName evidence="6 7">Ran GTPase-activating protein, putative</fullName>
    </submittedName>
</protein>
<dbReference type="GO" id="GO:0031267">
    <property type="term" value="F:small GTPase binding"/>
    <property type="evidence" value="ECO:0007669"/>
    <property type="project" value="TreeGrafter"/>
</dbReference>
<dbReference type="Gene3D" id="1.25.40.200">
    <property type="entry name" value="Ran-GTPase activating protein 1, C-terminal domain"/>
    <property type="match status" value="1"/>
</dbReference>
<dbReference type="InterPro" id="IPR001611">
    <property type="entry name" value="Leu-rich_rpt"/>
</dbReference>
<dbReference type="GO" id="GO:0005096">
    <property type="term" value="F:GTPase activator activity"/>
    <property type="evidence" value="ECO:0007669"/>
    <property type="project" value="UniProtKB-KW"/>
</dbReference>
<gene>
    <name evidence="7" type="primary">8239373</name>
    <name evidence="6" type="ORF">Phum_PHUM475800</name>
</gene>
<dbReference type="Gene3D" id="3.80.10.10">
    <property type="entry name" value="Ribonuclease Inhibitor"/>
    <property type="match status" value="1"/>
</dbReference>
<evidence type="ECO:0000256" key="3">
    <source>
        <dbReference type="ARBA" id="ARBA00022737"/>
    </source>
</evidence>
<dbReference type="InterPro" id="IPR027038">
    <property type="entry name" value="RanGap"/>
</dbReference>
<evidence type="ECO:0000313" key="7">
    <source>
        <dbReference type="EnsemblMetazoa" id="PHUM475800-PA"/>
    </source>
</evidence>
<evidence type="ECO:0000259" key="5">
    <source>
        <dbReference type="Pfam" id="PF07834"/>
    </source>
</evidence>
<dbReference type="Pfam" id="PF13516">
    <property type="entry name" value="LRR_6"/>
    <property type="match status" value="3"/>
</dbReference>
<dbReference type="OrthoDB" id="184583at2759"/>
<accession>E0VW81</accession>
<reference evidence="6" key="2">
    <citation type="submission" date="2007-04" db="EMBL/GenBank/DDBJ databases">
        <title>The genome of the human body louse.</title>
        <authorList>
            <consortium name="The Human Body Louse Genome Consortium"/>
            <person name="Kirkness E."/>
            <person name="Walenz B."/>
            <person name="Hass B."/>
            <person name="Bruggner R."/>
            <person name="Strausberg R."/>
        </authorList>
    </citation>
    <scope>NUCLEOTIDE SEQUENCE</scope>
    <source>
        <strain evidence="6">USDA</strain>
    </source>
</reference>
<dbReference type="EnsemblMetazoa" id="PHUM475800-RA">
    <property type="protein sequence ID" value="PHUM475800-PA"/>
    <property type="gene ID" value="PHUM475800"/>
</dbReference>
<dbReference type="Pfam" id="PF07834">
    <property type="entry name" value="RanGAP1_C"/>
    <property type="match status" value="1"/>
</dbReference>
<organism>
    <name type="scientific">Pediculus humanus subsp. corporis</name>
    <name type="common">Body louse</name>
    <dbReference type="NCBI Taxonomy" id="121224"/>
    <lineage>
        <taxon>Eukaryota</taxon>
        <taxon>Metazoa</taxon>
        <taxon>Ecdysozoa</taxon>
        <taxon>Arthropoda</taxon>
        <taxon>Hexapoda</taxon>
        <taxon>Insecta</taxon>
        <taxon>Pterygota</taxon>
        <taxon>Neoptera</taxon>
        <taxon>Paraneoptera</taxon>
        <taxon>Psocodea</taxon>
        <taxon>Troctomorpha</taxon>
        <taxon>Phthiraptera</taxon>
        <taxon>Anoplura</taxon>
        <taxon>Pediculidae</taxon>
        <taxon>Pediculus</taxon>
    </lineage>
</organism>
<dbReference type="GO" id="GO:0005829">
    <property type="term" value="C:cytosol"/>
    <property type="evidence" value="ECO:0007669"/>
    <property type="project" value="TreeGrafter"/>
</dbReference>
<dbReference type="KEGG" id="phu:Phum_PHUM475800"/>
<name>E0VW81_PEDHC</name>
<dbReference type="PANTHER" id="PTHR24113:SF12">
    <property type="entry name" value="RAN GTPASE-ACTIVATING PROTEIN 1"/>
    <property type="match status" value="1"/>
</dbReference>
<feature type="region of interest" description="Disordered" evidence="4">
    <location>
        <begin position="346"/>
        <end position="401"/>
    </location>
</feature>
<evidence type="ECO:0000256" key="2">
    <source>
        <dbReference type="ARBA" id="ARBA00022614"/>
    </source>
</evidence>
<evidence type="ECO:0000313" key="6">
    <source>
        <dbReference type="EMBL" id="EEB17637.1"/>
    </source>
</evidence>
<dbReference type="InterPro" id="IPR036720">
    <property type="entry name" value="RanGAP1_C_sf"/>
</dbReference>
<evidence type="ECO:0000256" key="1">
    <source>
        <dbReference type="ARBA" id="ARBA00022468"/>
    </source>
</evidence>
<reference evidence="6" key="1">
    <citation type="submission" date="2007-04" db="EMBL/GenBank/DDBJ databases">
        <title>Annotation of Pediculus humanus corporis strain USDA.</title>
        <authorList>
            <person name="Kirkness E."/>
            <person name="Hannick L."/>
            <person name="Hass B."/>
            <person name="Bruggner R."/>
            <person name="Lawson D."/>
            <person name="Bidwell S."/>
            <person name="Joardar V."/>
            <person name="Caler E."/>
            <person name="Walenz B."/>
            <person name="Inman J."/>
            <person name="Schobel S."/>
            <person name="Galinsky K."/>
            <person name="Amedeo P."/>
            <person name="Strausberg R."/>
        </authorList>
    </citation>
    <scope>NUCLEOTIDE SEQUENCE</scope>
    <source>
        <strain evidence="6">USDA</strain>
    </source>
</reference>
<reference evidence="7" key="3">
    <citation type="submission" date="2021-02" db="UniProtKB">
        <authorList>
            <consortium name="EnsemblMetazoa"/>
        </authorList>
    </citation>
    <scope>IDENTIFICATION</scope>
    <source>
        <strain evidence="7">USDA</strain>
    </source>
</reference>
<sequence>MEKFSQTGLQTQGVSFQGKSLKLNTENDCEEVVNKIKECTNLEFLNLEGNTVGVDAAKAISKALESKSELKRAIWKDMFTGRMKEEIPKALEFLGNGLTLANAQLTELDLSDNAFGPIGVSGLGSLLSSPACYQLQVLKLNNNGLGISGGKMLAKALLKCHKNSSKDGKALSLKLIQIGRNRLENAGAVALAEVFQTLGSLEEISMYQNGIYHEGIKALSESFKKNSNLRLIDLNDNTITLKGAKHIANALPHLQKLKVLNFDDCLLRTDGATVLADALTEKHMNLEELYLGNNEIRIESGLAIAKAIKNKSQMKKLNVNGNQFGSVGTTKLKEELTKMEKIQVLETMSDDESFNGDDDDENRDSENSQEEEDDDDDDEEEENGDGEGENENKVNNETKQNGFTFKKSFETQKPGGDSFILSLDGLSIKARPTGSLKTFVDNPTEVNFKNITENQVNEFINSNQDNSVAFYTEAFIPLLVKISSFSCSDNENVKNLSVKISQNLYKNLFDWASRKKCLPIVNNTLFVYFNLIKSEDKSFKVNWDLKGCFEALNLAISSGCVPNETQDVLKALRDKKSIKDDNKEITIS</sequence>
<evidence type="ECO:0000256" key="4">
    <source>
        <dbReference type="SAM" id="MobiDB-lite"/>
    </source>
</evidence>
<dbReference type="Proteomes" id="UP000009046">
    <property type="component" value="Unassembled WGS sequence"/>
</dbReference>
<feature type="domain" description="Ran-GTPase activating protein 1 C-terminal" evidence="5">
    <location>
        <begin position="475"/>
        <end position="575"/>
    </location>
</feature>
<dbReference type="STRING" id="121224.E0VW81"/>
<dbReference type="HOGENOM" id="CLU_028747_2_0_1"/>
<dbReference type="RefSeq" id="XP_002430375.1">
    <property type="nucleotide sequence ID" value="XM_002430330.1"/>
</dbReference>
<dbReference type="SUPFAM" id="SSF69099">
    <property type="entry name" value="Ran-GTPase activating protein 1 (RanGAP1), C-terminal domain"/>
    <property type="match status" value="1"/>
</dbReference>
<dbReference type="GeneID" id="8239373"/>
<dbReference type="GO" id="GO:0007165">
    <property type="term" value="P:signal transduction"/>
    <property type="evidence" value="ECO:0007669"/>
    <property type="project" value="InterPro"/>
</dbReference>
<dbReference type="GO" id="GO:0006913">
    <property type="term" value="P:nucleocytoplasmic transport"/>
    <property type="evidence" value="ECO:0007669"/>
    <property type="project" value="TreeGrafter"/>
</dbReference>
<dbReference type="GO" id="GO:0005634">
    <property type="term" value="C:nucleus"/>
    <property type="evidence" value="ECO:0007669"/>
    <property type="project" value="TreeGrafter"/>
</dbReference>